<sequence>MPNLICIVRSGDLLKHSLFSDLWLGVHNSKCSLLDSPSWKICVVLLFHLVMMLAHPKEGCSNIPLGRVIGQLAHTSLELRDVTTHLVRSGELICTQSHAELNHSSAVLRSFLCMLRQKPSIDDFYCCWTYLFTADEWNQCRSCDNITGHPFE</sequence>
<dbReference type="Proteomes" id="UP000822688">
    <property type="component" value="Chromosome 3"/>
</dbReference>
<keyword evidence="2" id="KW-1185">Reference proteome</keyword>
<gene>
    <name evidence="1" type="ORF">KC19_3G177200</name>
</gene>
<protein>
    <submittedName>
        <fullName evidence="1">Uncharacterized protein</fullName>
    </submittedName>
</protein>
<organism evidence="1 2">
    <name type="scientific">Ceratodon purpureus</name>
    <name type="common">Fire moss</name>
    <name type="synonym">Dicranum purpureum</name>
    <dbReference type="NCBI Taxonomy" id="3225"/>
    <lineage>
        <taxon>Eukaryota</taxon>
        <taxon>Viridiplantae</taxon>
        <taxon>Streptophyta</taxon>
        <taxon>Embryophyta</taxon>
        <taxon>Bryophyta</taxon>
        <taxon>Bryophytina</taxon>
        <taxon>Bryopsida</taxon>
        <taxon>Dicranidae</taxon>
        <taxon>Pseudoditrichales</taxon>
        <taxon>Ditrichaceae</taxon>
        <taxon>Ceratodon</taxon>
    </lineage>
</organism>
<evidence type="ECO:0000313" key="2">
    <source>
        <dbReference type="Proteomes" id="UP000822688"/>
    </source>
</evidence>
<comment type="caution">
    <text evidence="1">The sequence shown here is derived from an EMBL/GenBank/DDBJ whole genome shotgun (WGS) entry which is preliminary data.</text>
</comment>
<dbReference type="AlphaFoldDB" id="A0A8T0ING5"/>
<accession>A0A8T0ING5</accession>
<dbReference type="EMBL" id="CM026423">
    <property type="protein sequence ID" value="KAG0583983.1"/>
    <property type="molecule type" value="Genomic_DNA"/>
</dbReference>
<proteinExistence type="predicted"/>
<evidence type="ECO:0000313" key="1">
    <source>
        <dbReference type="EMBL" id="KAG0583983.1"/>
    </source>
</evidence>
<name>A0A8T0ING5_CERPU</name>
<reference evidence="1" key="1">
    <citation type="submission" date="2020-06" db="EMBL/GenBank/DDBJ databases">
        <title>WGS assembly of Ceratodon purpureus strain R40.</title>
        <authorList>
            <person name="Carey S.B."/>
            <person name="Jenkins J."/>
            <person name="Shu S."/>
            <person name="Lovell J.T."/>
            <person name="Sreedasyam A."/>
            <person name="Maumus F."/>
            <person name="Tiley G.P."/>
            <person name="Fernandez-Pozo N."/>
            <person name="Barry K."/>
            <person name="Chen C."/>
            <person name="Wang M."/>
            <person name="Lipzen A."/>
            <person name="Daum C."/>
            <person name="Saski C.A."/>
            <person name="Payton A.C."/>
            <person name="Mcbreen J.C."/>
            <person name="Conrad R.E."/>
            <person name="Kollar L.M."/>
            <person name="Olsson S."/>
            <person name="Huttunen S."/>
            <person name="Landis J.B."/>
            <person name="Wickett N.J."/>
            <person name="Johnson M.G."/>
            <person name="Rensing S.A."/>
            <person name="Grimwood J."/>
            <person name="Schmutz J."/>
            <person name="Mcdaniel S.F."/>
        </authorList>
    </citation>
    <scope>NUCLEOTIDE SEQUENCE</scope>
    <source>
        <strain evidence="1">R40</strain>
    </source>
</reference>